<dbReference type="Pfam" id="PF01554">
    <property type="entry name" value="MatE"/>
    <property type="match status" value="1"/>
</dbReference>
<evidence type="ECO:0000256" key="1">
    <source>
        <dbReference type="ARBA" id="ARBA00004141"/>
    </source>
</evidence>
<feature type="transmembrane region" description="Helical" evidence="6">
    <location>
        <begin position="300"/>
        <end position="324"/>
    </location>
</feature>
<dbReference type="GO" id="GO:0042910">
    <property type="term" value="F:xenobiotic transmembrane transporter activity"/>
    <property type="evidence" value="ECO:0007669"/>
    <property type="project" value="InterPro"/>
</dbReference>
<keyword evidence="5 6" id="KW-0472">Membrane</keyword>
<evidence type="ECO:0000313" key="8">
    <source>
        <dbReference type="Proteomes" id="UP000797356"/>
    </source>
</evidence>
<evidence type="ECO:0000256" key="5">
    <source>
        <dbReference type="ARBA" id="ARBA00023136"/>
    </source>
</evidence>
<dbReference type="EMBL" id="CM017880">
    <property type="protein sequence ID" value="KAG1361375.1"/>
    <property type="molecule type" value="Genomic_DNA"/>
</dbReference>
<feature type="transmembrane region" description="Helical" evidence="6">
    <location>
        <begin position="130"/>
        <end position="151"/>
    </location>
</feature>
<gene>
    <name evidence="7" type="ORF">COCNU_09G008380</name>
</gene>
<evidence type="ECO:0000256" key="4">
    <source>
        <dbReference type="ARBA" id="ARBA00022989"/>
    </source>
</evidence>
<dbReference type="AlphaFoldDB" id="A0A8K0IM27"/>
<evidence type="ECO:0000256" key="6">
    <source>
        <dbReference type="RuleBase" id="RU004914"/>
    </source>
</evidence>
<keyword evidence="4 6" id="KW-1133">Transmembrane helix</keyword>
<reference evidence="7" key="2">
    <citation type="submission" date="2019-07" db="EMBL/GenBank/DDBJ databases">
        <authorList>
            <person name="Yang Y."/>
            <person name="Bocs S."/>
            <person name="Baudouin L."/>
        </authorList>
    </citation>
    <scope>NUCLEOTIDE SEQUENCE</scope>
    <source>
        <tissue evidence="7">Spear leaf of Hainan Tall coconut</tissue>
    </source>
</reference>
<dbReference type="PANTHER" id="PTHR11206">
    <property type="entry name" value="MULTIDRUG RESISTANCE PROTEIN"/>
    <property type="match status" value="1"/>
</dbReference>
<evidence type="ECO:0000256" key="3">
    <source>
        <dbReference type="ARBA" id="ARBA00022692"/>
    </source>
</evidence>
<dbReference type="GO" id="GO:0016020">
    <property type="term" value="C:membrane"/>
    <property type="evidence" value="ECO:0007669"/>
    <property type="project" value="UniProtKB-SubCell"/>
</dbReference>
<comment type="subcellular location">
    <subcellularLocation>
        <location evidence="1">Membrane</location>
        <topology evidence="1">Multi-pass membrane protein</topology>
    </subcellularLocation>
</comment>
<protein>
    <recommendedName>
        <fullName evidence="6">Protein DETOXIFICATION</fullName>
    </recommendedName>
    <alternativeName>
        <fullName evidence="6">Multidrug and toxic compound extrusion protein</fullName>
    </alternativeName>
</protein>
<reference evidence="7" key="1">
    <citation type="journal article" date="2017" name="Gigascience">
        <title>The genome draft of coconut (Cocos nucifera).</title>
        <authorList>
            <person name="Xiao Y."/>
            <person name="Xu P."/>
            <person name="Fan H."/>
            <person name="Baudouin L."/>
            <person name="Xia W."/>
            <person name="Bocs S."/>
            <person name="Xu J."/>
            <person name="Li Q."/>
            <person name="Guo A."/>
            <person name="Zhou L."/>
            <person name="Li J."/>
            <person name="Wu Y."/>
            <person name="Ma Z."/>
            <person name="Armero A."/>
            <person name="Issali A.E."/>
            <person name="Liu N."/>
            <person name="Peng M."/>
            <person name="Yang Y."/>
        </authorList>
    </citation>
    <scope>NUCLEOTIDE SEQUENCE</scope>
    <source>
        <tissue evidence="7">Spear leaf of Hainan Tall coconut</tissue>
    </source>
</reference>
<feature type="transmembrane region" description="Helical" evidence="6">
    <location>
        <begin position="67"/>
        <end position="84"/>
    </location>
</feature>
<evidence type="ECO:0000313" key="7">
    <source>
        <dbReference type="EMBL" id="KAG1361375.1"/>
    </source>
</evidence>
<dbReference type="GO" id="GO:1990961">
    <property type="term" value="P:xenobiotic detoxification by transmembrane export across the plasma membrane"/>
    <property type="evidence" value="ECO:0007669"/>
    <property type="project" value="InterPro"/>
</dbReference>
<dbReference type="InterPro" id="IPR045069">
    <property type="entry name" value="MATE_euk"/>
</dbReference>
<name>A0A8K0IM27_COCNU</name>
<dbReference type="Proteomes" id="UP000797356">
    <property type="component" value="Chromosome 9"/>
</dbReference>
<dbReference type="InterPro" id="IPR002528">
    <property type="entry name" value="MATE_fam"/>
</dbReference>
<proteinExistence type="inferred from homology"/>
<feature type="transmembrane region" description="Helical" evidence="6">
    <location>
        <begin position="270"/>
        <end position="294"/>
    </location>
</feature>
<feature type="transmembrane region" description="Helical" evidence="6">
    <location>
        <begin position="194"/>
        <end position="221"/>
    </location>
</feature>
<feature type="transmembrane region" description="Helical" evidence="6">
    <location>
        <begin position="227"/>
        <end position="249"/>
    </location>
</feature>
<comment type="caution">
    <text evidence="7">The sequence shown here is derived from an EMBL/GenBank/DDBJ whole genome shotgun (WGS) entry which is preliminary data.</text>
</comment>
<feature type="transmembrane region" description="Helical" evidence="6">
    <location>
        <begin position="163"/>
        <end position="182"/>
    </location>
</feature>
<comment type="similarity">
    <text evidence="2 6">Belongs to the multi antimicrobial extrusion (MATE) (TC 2.A.66.1) family.</text>
</comment>
<feature type="transmembrane region" description="Helical" evidence="6">
    <location>
        <begin position="96"/>
        <end position="118"/>
    </location>
</feature>
<sequence length="458" mass="49774">METPLLSNGEGRMKTGGAMVVVAAADGTKDEEVGRVGDVAAADVPALPPVRNLVDAWEVFVGESKRLWLIALPIGLSVVCLYGMNSTTQIFVGHLGNLQLSAVAIGLSVISNFSFGFLVEMLGVYLQRSWIILVATSFLLCPLYIFSTPVLKLLGQEDEIAELAGKFTVSIIPQMFALAINFPTQKFLQAQSKVVVLAWIGIVSLLIHIGLLALFILVFKWGMGGAAAAYNISSWMISIAQVIYVVGWCKDGWTGLSWSAFKDIWAFVRLSLASAVMICLEIWYMMVLVVLTGHLDNAEIAVGSISICMNINGWEGMVFIGLNAAIRATKYAVIVVIVESLMIGILAMITILGTRNSFSIIFTEDKDLQRAVADIAYLLGITMLLNSVQPVISGNLGWHDLWNRNSDIDFIGNSLENRLEGRGPILKLLRQEDEIANLAGKFTISVYPPTGCIAHQLS</sequence>
<feature type="transmembrane region" description="Helical" evidence="6">
    <location>
        <begin position="331"/>
        <end position="353"/>
    </location>
</feature>
<keyword evidence="3 6" id="KW-0812">Transmembrane</keyword>
<comment type="caution">
    <text evidence="6">Lacks conserved residue(s) required for the propagation of feature annotation.</text>
</comment>
<dbReference type="GO" id="GO:0015297">
    <property type="term" value="F:antiporter activity"/>
    <property type="evidence" value="ECO:0007669"/>
    <property type="project" value="InterPro"/>
</dbReference>
<accession>A0A8K0IM27</accession>
<dbReference type="CDD" id="cd13132">
    <property type="entry name" value="MATE_eukaryotic"/>
    <property type="match status" value="1"/>
</dbReference>
<keyword evidence="8" id="KW-1185">Reference proteome</keyword>
<dbReference type="OrthoDB" id="2126698at2759"/>
<evidence type="ECO:0000256" key="2">
    <source>
        <dbReference type="ARBA" id="ARBA00010199"/>
    </source>
</evidence>
<organism evidence="7 8">
    <name type="scientific">Cocos nucifera</name>
    <name type="common">Coconut palm</name>
    <dbReference type="NCBI Taxonomy" id="13894"/>
    <lineage>
        <taxon>Eukaryota</taxon>
        <taxon>Viridiplantae</taxon>
        <taxon>Streptophyta</taxon>
        <taxon>Embryophyta</taxon>
        <taxon>Tracheophyta</taxon>
        <taxon>Spermatophyta</taxon>
        <taxon>Magnoliopsida</taxon>
        <taxon>Liliopsida</taxon>
        <taxon>Arecaceae</taxon>
        <taxon>Arecoideae</taxon>
        <taxon>Cocoseae</taxon>
        <taxon>Attaleinae</taxon>
        <taxon>Cocos</taxon>
    </lineage>
</organism>